<organism evidence="3 4">
    <name type="scientific">Plantactinospora mayteni</name>
    <dbReference type="NCBI Taxonomy" id="566021"/>
    <lineage>
        <taxon>Bacteria</taxon>
        <taxon>Bacillati</taxon>
        <taxon>Actinomycetota</taxon>
        <taxon>Actinomycetes</taxon>
        <taxon>Micromonosporales</taxon>
        <taxon>Micromonosporaceae</taxon>
        <taxon>Plantactinospora</taxon>
    </lineage>
</organism>
<gene>
    <name evidence="3" type="ORF">Pma05_65290</name>
</gene>
<evidence type="ECO:0000313" key="4">
    <source>
        <dbReference type="Proteomes" id="UP000621500"/>
    </source>
</evidence>
<evidence type="ECO:0000256" key="2">
    <source>
        <dbReference type="SAM" id="Phobius"/>
    </source>
</evidence>
<keyword evidence="4" id="KW-1185">Reference proteome</keyword>
<protein>
    <submittedName>
        <fullName evidence="3">Uncharacterized protein</fullName>
    </submittedName>
</protein>
<keyword evidence="2" id="KW-0472">Membrane</keyword>
<proteinExistence type="predicted"/>
<feature type="transmembrane region" description="Helical" evidence="2">
    <location>
        <begin position="6"/>
        <end position="29"/>
    </location>
</feature>
<dbReference type="RefSeq" id="WP_344921723.1">
    <property type="nucleotide sequence ID" value="NZ_BAAAZQ010000021.1"/>
</dbReference>
<dbReference type="Proteomes" id="UP000621500">
    <property type="component" value="Unassembled WGS sequence"/>
</dbReference>
<accession>A0ABQ4EZ94</accession>
<comment type="caution">
    <text evidence="3">The sequence shown here is derived from an EMBL/GenBank/DDBJ whole genome shotgun (WGS) entry which is preliminary data.</text>
</comment>
<evidence type="ECO:0000313" key="3">
    <source>
        <dbReference type="EMBL" id="GIG99956.1"/>
    </source>
</evidence>
<sequence length="56" mass="5838">MASVIQTVGIVFGVAVLLTVVVVIVIGLLKPKRSQPDEESADYPLYPPLDGVGGSE</sequence>
<keyword evidence="2" id="KW-0812">Transmembrane</keyword>
<evidence type="ECO:0000256" key="1">
    <source>
        <dbReference type="SAM" id="MobiDB-lite"/>
    </source>
</evidence>
<name>A0ABQ4EZ94_9ACTN</name>
<dbReference type="EMBL" id="BONX01000049">
    <property type="protein sequence ID" value="GIG99956.1"/>
    <property type="molecule type" value="Genomic_DNA"/>
</dbReference>
<feature type="region of interest" description="Disordered" evidence="1">
    <location>
        <begin position="33"/>
        <end position="56"/>
    </location>
</feature>
<keyword evidence="2" id="KW-1133">Transmembrane helix</keyword>
<reference evidence="3 4" key="1">
    <citation type="submission" date="2021-01" db="EMBL/GenBank/DDBJ databases">
        <title>Whole genome shotgun sequence of Plantactinospora mayteni NBRC 109088.</title>
        <authorList>
            <person name="Komaki H."/>
            <person name="Tamura T."/>
        </authorList>
    </citation>
    <scope>NUCLEOTIDE SEQUENCE [LARGE SCALE GENOMIC DNA]</scope>
    <source>
        <strain evidence="3 4">NBRC 109088</strain>
    </source>
</reference>